<dbReference type="EMBL" id="JBHLWK010000010">
    <property type="protein sequence ID" value="MFC0203962.1"/>
    <property type="molecule type" value="Genomic_DNA"/>
</dbReference>
<dbReference type="RefSeq" id="WP_379486731.1">
    <property type="nucleotide sequence ID" value="NZ_JBHLWK010000010.1"/>
</dbReference>
<evidence type="ECO:0000313" key="1">
    <source>
        <dbReference type="EMBL" id="MFC0203962.1"/>
    </source>
</evidence>
<accession>A0ABV6CU29</accession>
<evidence type="ECO:0000313" key="2">
    <source>
        <dbReference type="Proteomes" id="UP001589798"/>
    </source>
</evidence>
<comment type="caution">
    <text evidence="1">The sequence shown here is derived from an EMBL/GenBank/DDBJ whole genome shotgun (WGS) entry which is preliminary data.</text>
</comment>
<gene>
    <name evidence="1" type="ORF">ACFFJC_06720</name>
</gene>
<proteinExistence type="predicted"/>
<name>A0ABV6CU29_9SPHN</name>
<reference evidence="1 2" key="1">
    <citation type="submission" date="2024-09" db="EMBL/GenBank/DDBJ databases">
        <authorList>
            <person name="Sun Q."/>
            <person name="Mori K."/>
        </authorList>
    </citation>
    <scope>NUCLEOTIDE SEQUENCE [LARGE SCALE GENOMIC DNA]</scope>
    <source>
        <strain evidence="1 2">CCM 7706</strain>
    </source>
</reference>
<organism evidence="1 2">
    <name type="scientific">Novosphingobium soli</name>
    <dbReference type="NCBI Taxonomy" id="574956"/>
    <lineage>
        <taxon>Bacteria</taxon>
        <taxon>Pseudomonadati</taxon>
        <taxon>Pseudomonadota</taxon>
        <taxon>Alphaproteobacteria</taxon>
        <taxon>Sphingomonadales</taxon>
        <taxon>Sphingomonadaceae</taxon>
        <taxon>Novosphingobium</taxon>
    </lineage>
</organism>
<dbReference type="Proteomes" id="UP001589798">
    <property type="component" value="Unassembled WGS sequence"/>
</dbReference>
<protein>
    <submittedName>
        <fullName evidence="1">Uncharacterized protein</fullName>
    </submittedName>
</protein>
<keyword evidence="2" id="KW-1185">Reference proteome</keyword>
<sequence>MALSLASPAIAAPEGSARLVSCAEADCLLVSGSRAHAGAAVRINGHPVQPQGGRTWKVLLPVDTVRAWSLPGARNIAVTTLDPETKGAVTTQVRLPIGMLGSITELASLVILQR</sequence>